<dbReference type="PANTHER" id="PTHR10963">
    <property type="entry name" value="GLYCOSYL HYDROLASE-RELATED"/>
    <property type="match status" value="1"/>
</dbReference>
<evidence type="ECO:0000256" key="3">
    <source>
        <dbReference type="ARBA" id="ARBA00023295"/>
    </source>
</evidence>
<evidence type="ECO:0000256" key="4">
    <source>
        <dbReference type="SAM" id="MobiDB-lite"/>
    </source>
</evidence>
<dbReference type="STRING" id="97359.A0A550CLL8"/>
<proteinExistence type="inferred from homology"/>
<dbReference type="GO" id="GO:0009251">
    <property type="term" value="P:glucan catabolic process"/>
    <property type="evidence" value="ECO:0007669"/>
    <property type="project" value="TreeGrafter"/>
</dbReference>
<name>A0A550CLL8_9AGAR</name>
<evidence type="ECO:0000256" key="2">
    <source>
        <dbReference type="ARBA" id="ARBA00022801"/>
    </source>
</evidence>
<dbReference type="PANTHER" id="PTHR10963:SF24">
    <property type="entry name" value="GLYCOSIDASE C21B10.07-RELATED"/>
    <property type="match status" value="1"/>
</dbReference>
<sequence length="422" mass="45339">MLLLPISLALLVLQPVPARAGLFHDAHGFARRHTKQFARDLRVAFGGLVLPRDASESQHVLYCKVSTGSSLTGGDDSDSGTSPSGTGGSSSSSGSSTHTATSSAASATSSAYNSPWKLKTEKSGDSFFDGWDFWDYDDPTHGTVKFVDEKTARSNNLISVNDDGNVIMRVDTTEQVSDGRMSVRIHSQEKFNGGLLVLDAIHLPTGCGSWPAFWTNGPDWPTGGEIDIVEYVHDYTNDQSTVHTAPGCKLSSDNARELNITGSIVGGTNCAAAETGNQGCGVRSPDKHSAGAAFNKVGGGVYTMVWDDDGIAIYFFRRDSIPDDITAGQPRPDLWGDAAARWPASGCDPYKYFYDNIAIFDTTFCGDWAGSAWTTSGILGQDTSCAERTGVATCEEFVLNHGSSFDETYWEIKSYKLYQQSS</sequence>
<comment type="caution">
    <text evidence="7">The sequence shown here is derived from an EMBL/GenBank/DDBJ whole genome shotgun (WGS) entry which is preliminary data.</text>
</comment>
<dbReference type="Gene3D" id="2.60.120.200">
    <property type="match status" value="1"/>
</dbReference>
<dbReference type="OrthoDB" id="192832at2759"/>
<dbReference type="FunFam" id="2.60.120.200:FF:000114">
    <property type="entry name" value="Probable endo-1,3(4)-beta-glucanase NFIA_089530"/>
    <property type="match status" value="1"/>
</dbReference>
<evidence type="ECO:0000313" key="7">
    <source>
        <dbReference type="EMBL" id="TRM65654.1"/>
    </source>
</evidence>
<evidence type="ECO:0000256" key="5">
    <source>
        <dbReference type="SAM" id="SignalP"/>
    </source>
</evidence>
<keyword evidence="8" id="KW-1185">Reference proteome</keyword>
<feature type="region of interest" description="Disordered" evidence="4">
    <location>
        <begin position="69"/>
        <end position="106"/>
    </location>
</feature>
<evidence type="ECO:0000313" key="8">
    <source>
        <dbReference type="Proteomes" id="UP000320762"/>
    </source>
</evidence>
<dbReference type="EMBL" id="VDMD01000004">
    <property type="protein sequence ID" value="TRM65654.1"/>
    <property type="molecule type" value="Genomic_DNA"/>
</dbReference>
<organism evidence="7 8">
    <name type="scientific">Schizophyllum amplum</name>
    <dbReference type="NCBI Taxonomy" id="97359"/>
    <lineage>
        <taxon>Eukaryota</taxon>
        <taxon>Fungi</taxon>
        <taxon>Dikarya</taxon>
        <taxon>Basidiomycota</taxon>
        <taxon>Agaricomycotina</taxon>
        <taxon>Agaricomycetes</taxon>
        <taxon>Agaricomycetidae</taxon>
        <taxon>Agaricales</taxon>
        <taxon>Schizophyllaceae</taxon>
        <taxon>Schizophyllum</taxon>
    </lineage>
</organism>
<dbReference type="AlphaFoldDB" id="A0A550CLL8"/>
<protein>
    <submittedName>
        <fullName evidence="7">Concanavalin A-like lectin/glucanase domain-containing protein</fullName>
    </submittedName>
</protein>
<dbReference type="CDD" id="cd02181">
    <property type="entry name" value="GH16_fungal_Lam16A_glucanase"/>
    <property type="match status" value="1"/>
</dbReference>
<dbReference type="PROSITE" id="PS51762">
    <property type="entry name" value="GH16_2"/>
    <property type="match status" value="1"/>
</dbReference>
<keyword evidence="3" id="KW-0326">Glycosidase</keyword>
<dbReference type="GO" id="GO:0030246">
    <property type="term" value="F:carbohydrate binding"/>
    <property type="evidence" value="ECO:0007669"/>
    <property type="project" value="UniProtKB-KW"/>
</dbReference>
<dbReference type="GO" id="GO:0004553">
    <property type="term" value="F:hydrolase activity, hydrolyzing O-glycosyl compounds"/>
    <property type="evidence" value="ECO:0007669"/>
    <property type="project" value="InterPro"/>
</dbReference>
<comment type="similarity">
    <text evidence="1">Belongs to the glycosyl hydrolase 16 family.</text>
</comment>
<gene>
    <name evidence="7" type="ORF">BD626DRAFT_398086</name>
</gene>
<keyword evidence="5" id="KW-0732">Signal</keyword>
<reference evidence="7 8" key="1">
    <citation type="journal article" date="2019" name="New Phytol.">
        <title>Comparative genomics reveals unique wood-decay strategies and fruiting body development in the Schizophyllaceae.</title>
        <authorList>
            <person name="Almasi E."/>
            <person name="Sahu N."/>
            <person name="Krizsan K."/>
            <person name="Balint B."/>
            <person name="Kovacs G.M."/>
            <person name="Kiss B."/>
            <person name="Cseklye J."/>
            <person name="Drula E."/>
            <person name="Henrissat B."/>
            <person name="Nagy I."/>
            <person name="Chovatia M."/>
            <person name="Adam C."/>
            <person name="LaButti K."/>
            <person name="Lipzen A."/>
            <person name="Riley R."/>
            <person name="Grigoriev I.V."/>
            <person name="Nagy L.G."/>
        </authorList>
    </citation>
    <scope>NUCLEOTIDE SEQUENCE [LARGE SCALE GENOMIC DNA]</scope>
    <source>
        <strain evidence="7 8">NL-1724</strain>
    </source>
</reference>
<dbReference type="Pfam" id="PF26113">
    <property type="entry name" value="GH16_XgeA"/>
    <property type="match status" value="1"/>
</dbReference>
<feature type="chain" id="PRO_5022147050" evidence="5">
    <location>
        <begin position="21"/>
        <end position="422"/>
    </location>
</feature>
<dbReference type="InterPro" id="IPR000757">
    <property type="entry name" value="Beta-glucanase-like"/>
</dbReference>
<feature type="signal peptide" evidence="5">
    <location>
        <begin position="1"/>
        <end position="20"/>
    </location>
</feature>
<keyword evidence="2" id="KW-0378">Hydrolase</keyword>
<dbReference type="SUPFAM" id="SSF49899">
    <property type="entry name" value="Concanavalin A-like lectins/glucanases"/>
    <property type="match status" value="1"/>
</dbReference>
<evidence type="ECO:0000256" key="1">
    <source>
        <dbReference type="ARBA" id="ARBA00006865"/>
    </source>
</evidence>
<dbReference type="Proteomes" id="UP000320762">
    <property type="component" value="Unassembled WGS sequence"/>
</dbReference>
<evidence type="ECO:0000259" key="6">
    <source>
        <dbReference type="PROSITE" id="PS51762"/>
    </source>
</evidence>
<dbReference type="InterPro" id="IPR050546">
    <property type="entry name" value="Glycosyl_Hydrlase_16"/>
</dbReference>
<dbReference type="InterPro" id="IPR013320">
    <property type="entry name" value="ConA-like_dom_sf"/>
</dbReference>
<accession>A0A550CLL8</accession>
<feature type="domain" description="GH16" evidence="6">
    <location>
        <begin position="107"/>
        <end position="377"/>
    </location>
</feature>
<keyword evidence="7" id="KW-0430">Lectin</keyword>